<evidence type="ECO:0000313" key="6">
    <source>
        <dbReference type="Proteomes" id="UP001596455"/>
    </source>
</evidence>
<dbReference type="PROSITE" id="PS50949">
    <property type="entry name" value="HTH_GNTR"/>
    <property type="match status" value="1"/>
</dbReference>
<dbReference type="SMART" id="SM00895">
    <property type="entry name" value="FCD"/>
    <property type="match status" value="1"/>
</dbReference>
<proteinExistence type="predicted"/>
<comment type="caution">
    <text evidence="5">The sequence shown here is derived from an EMBL/GenBank/DDBJ whole genome shotgun (WGS) entry which is preliminary data.</text>
</comment>
<accession>A0ABW2Q3L7</accession>
<dbReference type="SUPFAM" id="SSF46785">
    <property type="entry name" value="Winged helix' DNA-binding domain"/>
    <property type="match status" value="1"/>
</dbReference>
<evidence type="ECO:0000259" key="4">
    <source>
        <dbReference type="PROSITE" id="PS50949"/>
    </source>
</evidence>
<feature type="domain" description="HTH gntR-type" evidence="4">
    <location>
        <begin position="14"/>
        <end position="81"/>
    </location>
</feature>
<protein>
    <submittedName>
        <fullName evidence="5">GntR family transcriptional regulator</fullName>
    </submittedName>
</protein>
<evidence type="ECO:0000256" key="3">
    <source>
        <dbReference type="ARBA" id="ARBA00023163"/>
    </source>
</evidence>
<dbReference type="Gene3D" id="1.10.10.10">
    <property type="entry name" value="Winged helix-like DNA-binding domain superfamily/Winged helix DNA-binding domain"/>
    <property type="match status" value="1"/>
</dbReference>
<dbReference type="PANTHER" id="PTHR43537:SF45">
    <property type="entry name" value="GNTR FAMILY REGULATORY PROTEIN"/>
    <property type="match status" value="1"/>
</dbReference>
<dbReference type="InterPro" id="IPR008920">
    <property type="entry name" value="TF_FadR/GntR_C"/>
</dbReference>
<sequence length="224" mass="24103">MTSSPTFSPVVHGASLRSVVEDSIAAAIASGQIPAGELLSVPALASSFNVSATPVREAMINLQHRGFVVPVRNKGFRVTEVSRRDLEEIVHVRRLVEVPTVRELAGAVRPEDAERLRGLAQAIVDAAAGGDLPGYLVADIEFHHELLTLAGNERLVDLVTDLRRQTRLSGLSDMLHTEQLMESAREHGALLDLVVAGDADGAEALMHRHIGHVLGWWSGNAEPD</sequence>
<dbReference type="Pfam" id="PF07729">
    <property type="entry name" value="FCD"/>
    <property type="match status" value="1"/>
</dbReference>
<evidence type="ECO:0000256" key="1">
    <source>
        <dbReference type="ARBA" id="ARBA00023015"/>
    </source>
</evidence>
<dbReference type="Gene3D" id="1.20.120.530">
    <property type="entry name" value="GntR ligand-binding domain-like"/>
    <property type="match status" value="1"/>
</dbReference>
<dbReference type="PANTHER" id="PTHR43537">
    <property type="entry name" value="TRANSCRIPTIONAL REGULATOR, GNTR FAMILY"/>
    <property type="match status" value="1"/>
</dbReference>
<keyword evidence="2" id="KW-0238">DNA-binding</keyword>
<dbReference type="InterPro" id="IPR036390">
    <property type="entry name" value="WH_DNA-bd_sf"/>
</dbReference>
<evidence type="ECO:0000313" key="5">
    <source>
        <dbReference type="EMBL" id="MFC7404079.1"/>
    </source>
</evidence>
<gene>
    <name evidence="5" type="ORF">ACFQQL_03075</name>
</gene>
<keyword evidence="3" id="KW-0804">Transcription</keyword>
<organism evidence="5 6">
    <name type="scientific">Georgenia alba</name>
    <dbReference type="NCBI Taxonomy" id="2233858"/>
    <lineage>
        <taxon>Bacteria</taxon>
        <taxon>Bacillati</taxon>
        <taxon>Actinomycetota</taxon>
        <taxon>Actinomycetes</taxon>
        <taxon>Micrococcales</taxon>
        <taxon>Bogoriellaceae</taxon>
        <taxon>Georgenia</taxon>
    </lineage>
</organism>
<keyword evidence="1" id="KW-0805">Transcription regulation</keyword>
<dbReference type="InterPro" id="IPR011711">
    <property type="entry name" value="GntR_C"/>
</dbReference>
<dbReference type="Proteomes" id="UP001596455">
    <property type="component" value="Unassembled WGS sequence"/>
</dbReference>
<dbReference type="CDD" id="cd07377">
    <property type="entry name" value="WHTH_GntR"/>
    <property type="match status" value="1"/>
</dbReference>
<dbReference type="RefSeq" id="WP_382391136.1">
    <property type="nucleotide sequence ID" value="NZ_JBHTCQ010000001.1"/>
</dbReference>
<dbReference type="Pfam" id="PF00392">
    <property type="entry name" value="GntR"/>
    <property type="match status" value="1"/>
</dbReference>
<evidence type="ECO:0000256" key="2">
    <source>
        <dbReference type="ARBA" id="ARBA00023125"/>
    </source>
</evidence>
<dbReference type="SUPFAM" id="SSF48008">
    <property type="entry name" value="GntR ligand-binding domain-like"/>
    <property type="match status" value="1"/>
</dbReference>
<dbReference type="InterPro" id="IPR036388">
    <property type="entry name" value="WH-like_DNA-bd_sf"/>
</dbReference>
<dbReference type="InterPro" id="IPR000524">
    <property type="entry name" value="Tscrpt_reg_HTH_GntR"/>
</dbReference>
<dbReference type="SMART" id="SM00345">
    <property type="entry name" value="HTH_GNTR"/>
    <property type="match status" value="1"/>
</dbReference>
<reference evidence="6" key="1">
    <citation type="journal article" date="2019" name="Int. J. Syst. Evol. Microbiol.">
        <title>The Global Catalogue of Microorganisms (GCM) 10K type strain sequencing project: providing services to taxonomists for standard genome sequencing and annotation.</title>
        <authorList>
            <consortium name="The Broad Institute Genomics Platform"/>
            <consortium name="The Broad Institute Genome Sequencing Center for Infectious Disease"/>
            <person name="Wu L."/>
            <person name="Ma J."/>
        </authorList>
    </citation>
    <scope>NUCLEOTIDE SEQUENCE [LARGE SCALE GENOMIC DNA]</scope>
    <source>
        <strain evidence="6">JCM 1490</strain>
    </source>
</reference>
<dbReference type="EMBL" id="JBHTCQ010000001">
    <property type="protein sequence ID" value="MFC7404079.1"/>
    <property type="molecule type" value="Genomic_DNA"/>
</dbReference>
<keyword evidence="6" id="KW-1185">Reference proteome</keyword>
<name>A0ABW2Q3L7_9MICO</name>